<dbReference type="InterPro" id="IPR003795">
    <property type="entry name" value="DUF192"/>
</dbReference>
<dbReference type="InterPro" id="IPR038695">
    <property type="entry name" value="Saro_0823-like_sf"/>
</dbReference>
<dbReference type="OrthoDB" id="9813379at2"/>
<dbReference type="PANTHER" id="PTHR37953:SF1">
    <property type="entry name" value="UPF0127 PROTEIN MJ1496"/>
    <property type="match status" value="1"/>
</dbReference>
<name>A0A1E5L7R9_9FIRM</name>
<evidence type="ECO:0000313" key="1">
    <source>
        <dbReference type="EMBL" id="OEH86181.1"/>
    </source>
</evidence>
<dbReference type="STRING" id="1390249.BHU72_11630"/>
<comment type="caution">
    <text evidence="1">The sequence shown here is derived from an EMBL/GenBank/DDBJ whole genome shotgun (WGS) entry which is preliminary data.</text>
</comment>
<dbReference type="AlphaFoldDB" id="A0A1E5L7R9"/>
<sequence>MALINLSNHRTLANSLFKADTFWKRFKGLMFTKELSADCGLQIHPCRSIHTFFMNYTIDVLYLDDKNRVIAIDHKMKPYKLGKYYKASQSVIELPAGRASETNTNIGDQLEIQH</sequence>
<protein>
    <recommendedName>
        <fullName evidence="3">DUF192 domain-containing protein</fullName>
    </recommendedName>
</protein>
<dbReference type="PANTHER" id="PTHR37953">
    <property type="entry name" value="UPF0127 PROTEIN MJ1496"/>
    <property type="match status" value="1"/>
</dbReference>
<dbReference type="Gene3D" id="2.60.120.1140">
    <property type="entry name" value="Protein of unknown function DUF192"/>
    <property type="match status" value="1"/>
</dbReference>
<proteinExistence type="predicted"/>
<dbReference type="RefSeq" id="WP_069701409.1">
    <property type="nucleotide sequence ID" value="NZ_MJAT01000006.1"/>
</dbReference>
<reference evidence="1 2" key="1">
    <citation type="submission" date="2016-09" db="EMBL/GenBank/DDBJ databases">
        <title>Desulfuribacillus arsenicus sp. nov., an obligately anaerobic, dissimilatory arsenic- and antimonate-reducing bacterium isolated from anoxic sediments.</title>
        <authorList>
            <person name="Abin C.A."/>
            <person name="Hollibaugh J.T."/>
        </authorList>
    </citation>
    <scope>NUCLEOTIDE SEQUENCE [LARGE SCALE GENOMIC DNA]</scope>
    <source>
        <strain evidence="1 2">MLFW-2</strain>
    </source>
</reference>
<organism evidence="1 2">
    <name type="scientific">Desulfuribacillus stibiiarsenatis</name>
    <dbReference type="NCBI Taxonomy" id="1390249"/>
    <lineage>
        <taxon>Bacteria</taxon>
        <taxon>Bacillati</taxon>
        <taxon>Bacillota</taxon>
        <taxon>Desulfuribacillia</taxon>
        <taxon>Desulfuribacillales</taxon>
        <taxon>Desulfuribacillaceae</taxon>
        <taxon>Desulfuribacillus</taxon>
    </lineage>
</organism>
<dbReference type="Proteomes" id="UP000095255">
    <property type="component" value="Unassembled WGS sequence"/>
</dbReference>
<gene>
    <name evidence="1" type="ORF">BHU72_11630</name>
</gene>
<dbReference type="Pfam" id="PF02643">
    <property type="entry name" value="DUF192"/>
    <property type="match status" value="1"/>
</dbReference>
<dbReference type="EMBL" id="MJAT01000006">
    <property type="protein sequence ID" value="OEH86181.1"/>
    <property type="molecule type" value="Genomic_DNA"/>
</dbReference>
<evidence type="ECO:0000313" key="2">
    <source>
        <dbReference type="Proteomes" id="UP000095255"/>
    </source>
</evidence>
<accession>A0A1E5L7R9</accession>
<evidence type="ECO:0008006" key="3">
    <source>
        <dbReference type="Google" id="ProtNLM"/>
    </source>
</evidence>
<keyword evidence="2" id="KW-1185">Reference proteome</keyword>